<organism evidence="1">
    <name type="scientific">Amphimedon queenslandica</name>
    <name type="common">Sponge</name>
    <dbReference type="NCBI Taxonomy" id="400682"/>
    <lineage>
        <taxon>Eukaryota</taxon>
        <taxon>Metazoa</taxon>
        <taxon>Porifera</taxon>
        <taxon>Demospongiae</taxon>
        <taxon>Heteroscleromorpha</taxon>
        <taxon>Haplosclerida</taxon>
        <taxon>Niphatidae</taxon>
        <taxon>Amphimedon</taxon>
    </lineage>
</organism>
<reference evidence="1" key="1">
    <citation type="submission" date="2017-05" db="UniProtKB">
        <authorList>
            <consortium name="EnsemblMetazoa"/>
        </authorList>
    </citation>
    <scope>IDENTIFICATION</scope>
</reference>
<dbReference type="EnsemblMetazoa" id="Aqu2.1.29213_001">
    <property type="protein sequence ID" value="Aqu2.1.29213_001"/>
    <property type="gene ID" value="Aqu2.1.29213"/>
</dbReference>
<dbReference type="InParanoid" id="A0A1X7UN74"/>
<dbReference type="AlphaFoldDB" id="A0A1X7UN74"/>
<sequence length="50" mass="5729">LYVIVLQNANLIHTLQVQDHHIKVKVLLVGTEEDSLDLFSFFVCRILPPV</sequence>
<proteinExistence type="predicted"/>
<evidence type="ECO:0000313" key="1">
    <source>
        <dbReference type="EnsemblMetazoa" id="Aqu2.1.29213_001"/>
    </source>
</evidence>
<protein>
    <submittedName>
        <fullName evidence="1">Uncharacterized protein</fullName>
    </submittedName>
</protein>
<accession>A0A1X7UN74</accession>
<name>A0A1X7UN74_AMPQE</name>